<dbReference type="Gene3D" id="3.40.630.30">
    <property type="match status" value="1"/>
</dbReference>
<proteinExistence type="predicted"/>
<name>B0D1E1_LACBS</name>
<dbReference type="KEGG" id="lbc:LACBIDRAFT_293198"/>
<dbReference type="CDD" id="cd04301">
    <property type="entry name" value="NAT_SF"/>
    <property type="match status" value="1"/>
</dbReference>
<keyword evidence="2" id="KW-1185">Reference proteome</keyword>
<dbReference type="InterPro" id="IPR016181">
    <property type="entry name" value="Acyl_CoA_acyltransferase"/>
</dbReference>
<dbReference type="AlphaFoldDB" id="B0D1E1"/>
<dbReference type="PANTHER" id="PTHR42791:SF1">
    <property type="entry name" value="N-ACETYLTRANSFERASE DOMAIN-CONTAINING PROTEIN"/>
    <property type="match status" value="1"/>
</dbReference>
<evidence type="ECO:0000313" key="2">
    <source>
        <dbReference type="Proteomes" id="UP000001194"/>
    </source>
</evidence>
<dbReference type="SUPFAM" id="SSF55729">
    <property type="entry name" value="Acyl-CoA N-acyltransferases (Nat)"/>
    <property type="match status" value="1"/>
</dbReference>
<dbReference type="InParanoid" id="B0D1E1"/>
<dbReference type="EMBL" id="DS547095">
    <property type="protein sequence ID" value="EDR11617.1"/>
    <property type="molecule type" value="Genomic_DNA"/>
</dbReference>
<protein>
    <submittedName>
        <fullName evidence="1">Predicted protein</fullName>
    </submittedName>
</protein>
<gene>
    <name evidence="1" type="ORF">LACBIDRAFT_293198</name>
</gene>
<dbReference type="HOGENOM" id="CLU_069195_3_0_1"/>
<dbReference type="InterPro" id="IPR052523">
    <property type="entry name" value="Trichothecene_AcTrans"/>
</dbReference>
<dbReference type="RefSeq" id="XP_001877514.1">
    <property type="nucleotide sequence ID" value="XM_001877479.1"/>
</dbReference>
<organism evidence="2">
    <name type="scientific">Laccaria bicolor (strain S238N-H82 / ATCC MYA-4686)</name>
    <name type="common">Bicoloured deceiver</name>
    <name type="synonym">Laccaria laccata var. bicolor</name>
    <dbReference type="NCBI Taxonomy" id="486041"/>
    <lineage>
        <taxon>Eukaryota</taxon>
        <taxon>Fungi</taxon>
        <taxon>Dikarya</taxon>
        <taxon>Basidiomycota</taxon>
        <taxon>Agaricomycotina</taxon>
        <taxon>Agaricomycetes</taxon>
        <taxon>Agaricomycetidae</taxon>
        <taxon>Agaricales</taxon>
        <taxon>Agaricineae</taxon>
        <taxon>Hydnangiaceae</taxon>
        <taxon>Laccaria</taxon>
    </lineage>
</organism>
<dbReference type="PANTHER" id="PTHR42791">
    <property type="entry name" value="GNAT FAMILY ACETYLTRANSFERASE"/>
    <property type="match status" value="1"/>
</dbReference>
<dbReference type="STRING" id="486041.B0D1E1"/>
<sequence length="287" mass="31812">MPDTGAVDHIFWLTVGPGYAGRVVLHECVEYGWTPEPTIRLATPEDYDRITTLAHAAFVGDPVFHYFGSLRKHLDPVTDVKESENLRRFLRFLLNTCTLSGGRITVALSKNAGEEDKVVAAAFWLPPNKRLALWKVPTLIRAGVIPILKRWGLAGLMRIGFEYLDSSHAALEKGYKGKGSKESPDASWYLQLIMTDPEYQGQGMMSSLVREAFAHAPNSIFTLESTTSKSRDQYLHLGFEIVSTLKLGKGKVDKTGIPASGESATGVECYSMVKWRSDYGLAISRLE</sequence>
<dbReference type="Proteomes" id="UP000001194">
    <property type="component" value="Unassembled WGS sequence"/>
</dbReference>
<dbReference type="OrthoDB" id="544277at2759"/>
<dbReference type="GeneID" id="6073268"/>
<evidence type="ECO:0000313" key="1">
    <source>
        <dbReference type="EMBL" id="EDR11617.1"/>
    </source>
</evidence>
<reference evidence="1 2" key="1">
    <citation type="journal article" date="2008" name="Nature">
        <title>The genome of Laccaria bicolor provides insights into mycorrhizal symbiosis.</title>
        <authorList>
            <person name="Martin F."/>
            <person name="Aerts A."/>
            <person name="Ahren D."/>
            <person name="Brun A."/>
            <person name="Danchin E.G.J."/>
            <person name="Duchaussoy F."/>
            <person name="Gibon J."/>
            <person name="Kohler A."/>
            <person name="Lindquist E."/>
            <person name="Pereda V."/>
            <person name="Salamov A."/>
            <person name="Shapiro H.J."/>
            <person name="Wuyts J."/>
            <person name="Blaudez D."/>
            <person name="Buee M."/>
            <person name="Brokstein P."/>
            <person name="Canbaeck B."/>
            <person name="Cohen D."/>
            <person name="Courty P.E."/>
            <person name="Coutinho P.M."/>
            <person name="Delaruelle C."/>
            <person name="Detter J.C."/>
            <person name="Deveau A."/>
            <person name="DiFazio S."/>
            <person name="Duplessis S."/>
            <person name="Fraissinet-Tachet L."/>
            <person name="Lucic E."/>
            <person name="Frey-Klett P."/>
            <person name="Fourrey C."/>
            <person name="Feussner I."/>
            <person name="Gay G."/>
            <person name="Grimwood J."/>
            <person name="Hoegger P.J."/>
            <person name="Jain P."/>
            <person name="Kilaru S."/>
            <person name="Labbe J."/>
            <person name="Lin Y.C."/>
            <person name="Legue V."/>
            <person name="Le Tacon F."/>
            <person name="Marmeisse R."/>
            <person name="Melayah D."/>
            <person name="Montanini B."/>
            <person name="Muratet M."/>
            <person name="Nehls U."/>
            <person name="Niculita-Hirzel H."/>
            <person name="Oudot-Le Secq M.P."/>
            <person name="Peter M."/>
            <person name="Quesneville H."/>
            <person name="Rajashekar B."/>
            <person name="Reich M."/>
            <person name="Rouhier N."/>
            <person name="Schmutz J."/>
            <person name="Yin T."/>
            <person name="Chalot M."/>
            <person name="Henrissat B."/>
            <person name="Kuees U."/>
            <person name="Lucas S."/>
            <person name="Van de Peer Y."/>
            <person name="Podila G.K."/>
            <person name="Polle A."/>
            <person name="Pukkila P.J."/>
            <person name="Richardson P.M."/>
            <person name="Rouze P."/>
            <person name="Sanders I.R."/>
            <person name="Stajich J.E."/>
            <person name="Tunlid A."/>
            <person name="Tuskan G."/>
            <person name="Grigoriev I.V."/>
        </authorList>
    </citation>
    <scope>NUCLEOTIDE SEQUENCE [LARGE SCALE GENOMIC DNA]</scope>
    <source>
        <strain evidence="2">S238N-H82 / ATCC MYA-4686</strain>
    </source>
</reference>
<accession>B0D1E1</accession>